<dbReference type="Proteomes" id="UP000195557">
    <property type="component" value="Unassembled WGS sequence"/>
</dbReference>
<reference evidence="3" key="1">
    <citation type="submission" date="2017-04" db="EMBL/GenBank/DDBJ databases">
        <title>Population genomics of picophytoplankton unveils novel chromosome hypervariability.</title>
        <authorList>
            <consortium name="DOE Joint Genome Institute"/>
            <person name="Blanc-Mathieu R."/>
            <person name="Krasovec M."/>
            <person name="Hebrard M."/>
            <person name="Yau S."/>
            <person name="Desgranges E."/>
            <person name="Martin J."/>
            <person name="Schackwitz W."/>
            <person name="Kuo A."/>
            <person name="Salin G."/>
            <person name="Donnadieu C."/>
            <person name="Desdevises Y."/>
            <person name="Sanchez-Ferandin S."/>
            <person name="Moreau H."/>
            <person name="Rivals E."/>
            <person name="Grigoriev I.V."/>
            <person name="Grimsley N."/>
            <person name="Eyre-Walker A."/>
            <person name="Piganeau G."/>
        </authorList>
    </citation>
    <scope>NUCLEOTIDE SEQUENCE [LARGE SCALE GENOMIC DNA]</scope>
    <source>
        <strain evidence="3">RCC 1115</strain>
    </source>
</reference>
<dbReference type="Gene3D" id="1.25.40.20">
    <property type="entry name" value="Ankyrin repeat-containing domain"/>
    <property type="match status" value="2"/>
</dbReference>
<dbReference type="SUPFAM" id="SSF48403">
    <property type="entry name" value="Ankyrin repeat"/>
    <property type="match status" value="1"/>
</dbReference>
<sequence>MGAPRARRRADVCASTYECGKPASATHGAVARRRGAMTSRTTAREASRGDVEALKAFIDAVRAGTSADVRRASAAFADGASIVPTIADGDGRKVLHAAAERGDVDVVKTLVSEFGCEPDARDAEGFTALMTACASGREDAARALIELGADARAKTASGASCVHHVVMGAHARGIGGDKAKCTAALKTLTSGRYGLTMSEAVEQRCSQVGTPLLVAAMRGSSGMIEALLEHGAKYDARLDAGVAAVALACASGDVRSVEVLVAAGADVNAGPEGNMSALHIAAAHPATESCAEVMVAALLRGGANADAEDSSGMKAIHAAAATRRQGVVEALLPVTKPDDSGEWNASAIISRVAAKLAAMQRDEQTGKDSNGSGSGTKDGADKFVTRDAVAAAKTKREGNEAFVAGKYEDAVRLYSESLAQDGSCAKTWANRAAARLKLRKFADALDDARASRTLDPMFIKAWYREGEAALELEEYEDSALAFFEGLQVDGDNADLKRMFEVAIARGRAAAAKTK</sequence>
<dbReference type="SUPFAM" id="SSF48452">
    <property type="entry name" value="TPR-like"/>
    <property type="match status" value="1"/>
</dbReference>
<dbReference type="Pfam" id="PF12796">
    <property type="entry name" value="Ank_2"/>
    <property type="match status" value="2"/>
</dbReference>
<accession>A0A1Y5IR15</accession>
<organism evidence="3">
    <name type="scientific">Ostreococcus tauri</name>
    <name type="common">Marine green alga</name>
    <dbReference type="NCBI Taxonomy" id="70448"/>
    <lineage>
        <taxon>Eukaryota</taxon>
        <taxon>Viridiplantae</taxon>
        <taxon>Chlorophyta</taxon>
        <taxon>Mamiellophyceae</taxon>
        <taxon>Mamiellales</taxon>
        <taxon>Bathycoccaceae</taxon>
        <taxon>Ostreococcus</taxon>
    </lineage>
</organism>
<feature type="repeat" description="ANK" evidence="1">
    <location>
        <begin position="90"/>
        <end position="123"/>
    </location>
</feature>
<dbReference type="InterPro" id="IPR002110">
    <property type="entry name" value="Ankyrin_rpt"/>
</dbReference>
<dbReference type="SMART" id="SM00028">
    <property type="entry name" value="TPR"/>
    <property type="match status" value="3"/>
</dbReference>
<protein>
    <submittedName>
        <fullName evidence="3">Ankyrin-like protein</fullName>
    </submittedName>
</protein>
<dbReference type="PROSITE" id="PS50297">
    <property type="entry name" value="ANK_REP_REGION"/>
    <property type="match status" value="4"/>
</dbReference>
<keyword evidence="1" id="KW-0040">ANK repeat</keyword>
<gene>
    <name evidence="3" type="ORF">BE221DRAFT_165799</name>
</gene>
<evidence type="ECO:0000256" key="2">
    <source>
        <dbReference type="SAM" id="MobiDB-lite"/>
    </source>
</evidence>
<dbReference type="AlphaFoldDB" id="A0A1Y5IR15"/>
<dbReference type="PANTHER" id="PTHR46224">
    <property type="entry name" value="ANKYRIN REPEAT FAMILY PROTEIN"/>
    <property type="match status" value="1"/>
</dbReference>
<dbReference type="eggNOG" id="KOG0504">
    <property type="taxonomic scope" value="Eukaryota"/>
</dbReference>
<dbReference type="PROSITE" id="PS50088">
    <property type="entry name" value="ANK_REPEAT"/>
    <property type="match status" value="5"/>
</dbReference>
<dbReference type="PRINTS" id="PR01415">
    <property type="entry name" value="ANKYRIN"/>
</dbReference>
<name>A0A1Y5IR15_OSTTA</name>
<dbReference type="eggNOG" id="KOG0548">
    <property type="taxonomic scope" value="Eukaryota"/>
</dbReference>
<dbReference type="PANTHER" id="PTHR46224:SF6">
    <property type="entry name" value="ANKYRIN REPEAT FAMILY PROTEIN"/>
    <property type="match status" value="1"/>
</dbReference>
<feature type="repeat" description="ANK" evidence="1">
    <location>
        <begin position="240"/>
        <end position="272"/>
    </location>
</feature>
<dbReference type="Gene3D" id="1.25.40.10">
    <property type="entry name" value="Tetratricopeptide repeat domain"/>
    <property type="match status" value="1"/>
</dbReference>
<dbReference type="EMBL" id="KZ155771">
    <property type="protein sequence ID" value="OUS49552.1"/>
    <property type="molecule type" value="Genomic_DNA"/>
</dbReference>
<feature type="region of interest" description="Disordered" evidence="2">
    <location>
        <begin position="359"/>
        <end position="380"/>
    </location>
</feature>
<evidence type="ECO:0000256" key="1">
    <source>
        <dbReference type="PROSITE-ProRule" id="PRU00023"/>
    </source>
</evidence>
<dbReference type="InterPro" id="IPR051616">
    <property type="entry name" value="Cul2-RING_E3_ligase_SR"/>
</dbReference>
<dbReference type="InterPro" id="IPR019734">
    <property type="entry name" value="TPR_rpt"/>
</dbReference>
<dbReference type="InterPro" id="IPR011990">
    <property type="entry name" value="TPR-like_helical_dom_sf"/>
</dbReference>
<feature type="repeat" description="ANK" evidence="1">
    <location>
        <begin position="124"/>
        <end position="156"/>
    </location>
</feature>
<evidence type="ECO:0000313" key="3">
    <source>
        <dbReference type="EMBL" id="OUS49552.1"/>
    </source>
</evidence>
<feature type="repeat" description="ANK" evidence="1">
    <location>
        <begin position="273"/>
        <end position="310"/>
    </location>
</feature>
<feature type="repeat" description="ANK" evidence="1">
    <location>
        <begin position="207"/>
        <end position="239"/>
    </location>
</feature>
<proteinExistence type="predicted"/>
<dbReference type="SMART" id="SM00248">
    <property type="entry name" value="ANK"/>
    <property type="match status" value="6"/>
</dbReference>
<dbReference type="InterPro" id="IPR036770">
    <property type="entry name" value="Ankyrin_rpt-contain_sf"/>
</dbReference>